<dbReference type="Pfam" id="PF00561">
    <property type="entry name" value="Abhydrolase_1"/>
    <property type="match status" value="1"/>
</dbReference>
<dbReference type="GO" id="GO:0012505">
    <property type="term" value="C:endomembrane system"/>
    <property type="evidence" value="ECO:0007669"/>
    <property type="project" value="TreeGrafter"/>
</dbReference>
<dbReference type="GO" id="GO:0006660">
    <property type="term" value="P:phosphatidylserine catabolic process"/>
    <property type="evidence" value="ECO:0007669"/>
    <property type="project" value="TreeGrafter"/>
</dbReference>
<feature type="domain" description="AB hydrolase-1" evidence="1">
    <location>
        <begin position="227"/>
        <end position="368"/>
    </location>
</feature>
<dbReference type="WBParaSite" id="ACRNAN_Path_1518.g5915.t1">
    <property type="protein sequence ID" value="ACRNAN_Path_1518.g5915.t1"/>
    <property type="gene ID" value="ACRNAN_Path_1518.g5915"/>
</dbReference>
<evidence type="ECO:0000259" key="2">
    <source>
        <dbReference type="Pfam" id="PF22990"/>
    </source>
</evidence>
<dbReference type="Pfam" id="PF22990">
    <property type="entry name" value="ABHD16_N"/>
    <property type="match status" value="1"/>
</dbReference>
<accession>A0A914C2C3</accession>
<sequence>MFLPGNVGYNPNPIESIGNTLVSFTVGLKNFGVMASPILIPWAIRRLTLSSTMTWFQWLIFFHIVAYTTRSIGRLLNPEYRKFVNLLLEGNNKNNTNILNQLSLYDYQIYAAPPTFKASHRTNIWYVDTSEEEILRPISEPWNTIRSCTSYFMAHTIGRRMLYPGGLSLFNYMFSEVFVEKRRSYIIDERAQRNVILAEDGNRIDSMFFDRRNNKLKQVDEQRGSTLVICCDGNAGYYETGVMVTPLKMGYSVLGWNSPGFAESTGNPYPENILAAIESVMQLAIQNLGFKEEQIVVFGWSIGGFPATWVAANYPNIRGLILDATFDDLLPLAISRMPQSLGHLVQFTVRKHLNLPISKQLLKYHGPILIIRRSQDDIIVTEDVGSMVEKLASNRANHLLILLLKSRHPGLLNTPEDENIVHFWLARDPEERLSLRDDEFDDDDLALREDYTNISEDERNQIIYRLCDRYFLDFDAGHNVPLHEMYFNLPKSFP</sequence>
<dbReference type="GO" id="GO:0004620">
    <property type="term" value="F:phospholipase activity"/>
    <property type="evidence" value="ECO:0007669"/>
    <property type="project" value="TreeGrafter"/>
</dbReference>
<organism evidence="3 4">
    <name type="scientific">Acrobeloides nanus</name>
    <dbReference type="NCBI Taxonomy" id="290746"/>
    <lineage>
        <taxon>Eukaryota</taxon>
        <taxon>Metazoa</taxon>
        <taxon>Ecdysozoa</taxon>
        <taxon>Nematoda</taxon>
        <taxon>Chromadorea</taxon>
        <taxon>Rhabditida</taxon>
        <taxon>Tylenchina</taxon>
        <taxon>Cephalobomorpha</taxon>
        <taxon>Cephaloboidea</taxon>
        <taxon>Cephalobidae</taxon>
        <taxon>Acrobeloides</taxon>
    </lineage>
</organism>
<feature type="domain" description="Phosphatidylserine Lipase ABHD16 N-terminal" evidence="2">
    <location>
        <begin position="8"/>
        <end position="108"/>
    </location>
</feature>
<dbReference type="AlphaFoldDB" id="A0A914C2C3"/>
<dbReference type="InterPro" id="IPR000073">
    <property type="entry name" value="AB_hydrolase_1"/>
</dbReference>
<dbReference type="SUPFAM" id="SSF53474">
    <property type="entry name" value="alpha/beta-Hydrolases"/>
    <property type="match status" value="1"/>
</dbReference>
<dbReference type="InterPro" id="IPR054518">
    <property type="entry name" value="ABHD16_N"/>
</dbReference>
<dbReference type="GO" id="GO:0047372">
    <property type="term" value="F:monoacylglycerol lipase activity"/>
    <property type="evidence" value="ECO:0007669"/>
    <property type="project" value="TreeGrafter"/>
</dbReference>
<evidence type="ECO:0000313" key="4">
    <source>
        <dbReference type="WBParaSite" id="ACRNAN_Path_1518.g5915.t1"/>
    </source>
</evidence>
<dbReference type="Gene3D" id="3.40.50.1820">
    <property type="entry name" value="alpha/beta hydrolase"/>
    <property type="match status" value="1"/>
</dbReference>
<proteinExistence type="predicted"/>
<keyword evidence="3" id="KW-1185">Reference proteome</keyword>
<name>A0A914C2C3_9BILA</name>
<protein>
    <submittedName>
        <fullName evidence="4">AB hydrolase-1 domain-containing protein</fullName>
    </submittedName>
</protein>
<evidence type="ECO:0000313" key="3">
    <source>
        <dbReference type="Proteomes" id="UP000887540"/>
    </source>
</evidence>
<dbReference type="PANTHER" id="PTHR12277:SF72">
    <property type="entry name" value="BAT5L PROTEIN"/>
    <property type="match status" value="1"/>
</dbReference>
<reference evidence="4" key="1">
    <citation type="submission" date="2022-11" db="UniProtKB">
        <authorList>
            <consortium name="WormBaseParasite"/>
        </authorList>
    </citation>
    <scope>IDENTIFICATION</scope>
</reference>
<dbReference type="Proteomes" id="UP000887540">
    <property type="component" value="Unplaced"/>
</dbReference>
<dbReference type="GO" id="GO:0052651">
    <property type="term" value="P:monoacylglycerol catabolic process"/>
    <property type="evidence" value="ECO:0007669"/>
    <property type="project" value="TreeGrafter"/>
</dbReference>
<dbReference type="InterPro" id="IPR029058">
    <property type="entry name" value="AB_hydrolase_fold"/>
</dbReference>
<evidence type="ECO:0000259" key="1">
    <source>
        <dbReference type="Pfam" id="PF00561"/>
    </source>
</evidence>
<dbReference type="PANTHER" id="PTHR12277">
    <property type="entry name" value="ALPHA/BETA HYDROLASE DOMAIN-CONTAINING PROTEIN"/>
    <property type="match status" value="1"/>
</dbReference>